<feature type="domain" description="N-acetyltransferase" evidence="3">
    <location>
        <begin position="9"/>
        <end position="167"/>
    </location>
</feature>
<protein>
    <submittedName>
        <fullName evidence="5">GNAT family N-acetyltransferase</fullName>
    </submittedName>
</protein>
<proteinExistence type="predicted"/>
<dbReference type="RefSeq" id="WP_137269610.1">
    <property type="nucleotide sequence ID" value="NZ_JACYMQ010000001.1"/>
</dbReference>
<dbReference type="GO" id="GO:0016747">
    <property type="term" value="F:acyltransferase activity, transferring groups other than amino-acyl groups"/>
    <property type="evidence" value="ECO:0007669"/>
    <property type="project" value="InterPro"/>
</dbReference>
<dbReference type="STRING" id="1219360.GCA_001571305_03027"/>
<evidence type="ECO:0000313" key="4">
    <source>
        <dbReference type="EMBL" id="MBD8107341.1"/>
    </source>
</evidence>
<accession>A0A4V5U8Z5</accession>
<sequence length="176" mass="18964">MKTISYQWLDAAQARQEIAALCDVLDGCVAEGASIGFVDRDSQQFNRFWLDAVLGLACGDKQLLVARREGRIVGTVMLTLAMPANGAHRAEVCKLLVHPEARRSGIARALMQQAEARAAELGRSLLVLDTRSGDVAEMLYGSLGWRAAGQIPDYARSTAGVMEATTVMFKIPGKGI</sequence>
<dbReference type="Pfam" id="PF00583">
    <property type="entry name" value="Acetyltransf_1"/>
    <property type="match status" value="1"/>
</dbReference>
<dbReference type="InterPro" id="IPR016181">
    <property type="entry name" value="Acyl_CoA_acyltransferase"/>
</dbReference>
<dbReference type="InterPro" id="IPR000182">
    <property type="entry name" value="GNAT_dom"/>
</dbReference>
<comment type="caution">
    <text evidence="5">The sequence shown here is derived from an EMBL/GenBank/DDBJ whole genome shotgun (WGS) entry which is preliminary data.</text>
</comment>
<evidence type="ECO:0000313" key="7">
    <source>
        <dbReference type="Proteomes" id="UP000661012"/>
    </source>
</evidence>
<dbReference type="SUPFAM" id="SSF55729">
    <property type="entry name" value="Acyl-CoA N-acyltransferases (Nat)"/>
    <property type="match status" value="1"/>
</dbReference>
<dbReference type="Gene3D" id="3.40.630.30">
    <property type="match status" value="1"/>
</dbReference>
<dbReference type="PANTHER" id="PTHR43877">
    <property type="entry name" value="AMINOALKYLPHOSPHONATE N-ACETYLTRANSFERASE-RELATED-RELATED"/>
    <property type="match status" value="1"/>
</dbReference>
<gene>
    <name evidence="5" type="ORF">EpCFBP13511_15885</name>
    <name evidence="4" type="ORF">IFT93_13075</name>
</gene>
<dbReference type="Proteomes" id="UP000661012">
    <property type="component" value="Unassembled WGS sequence"/>
</dbReference>
<keyword evidence="2" id="KW-0012">Acyltransferase</keyword>
<reference evidence="4 7" key="2">
    <citation type="journal article" date="2020" name="FEMS Microbiol. Ecol.">
        <title>Temporal dynamics of bacterial communities during seed development and maturation.</title>
        <authorList>
            <person name="Chesneau G."/>
            <person name="Torres-Cortes G."/>
            <person name="Briand M."/>
            <person name="Darrasse A."/>
            <person name="Preveaux A."/>
            <person name="Marais C."/>
            <person name="Jacques M.A."/>
            <person name="Shade A."/>
            <person name="Barret M."/>
        </authorList>
    </citation>
    <scope>NUCLEOTIDE SEQUENCE [LARGE SCALE GENOMIC DNA]</scope>
    <source>
        <strain evidence="4 7">CFBP13732</strain>
    </source>
</reference>
<keyword evidence="1 5" id="KW-0808">Transferase</keyword>
<dbReference type="PROSITE" id="PS51186">
    <property type="entry name" value="GNAT"/>
    <property type="match status" value="1"/>
</dbReference>
<evidence type="ECO:0000313" key="5">
    <source>
        <dbReference type="EMBL" id="TKJ88187.1"/>
    </source>
</evidence>
<keyword evidence="7" id="KW-1185">Reference proteome</keyword>
<dbReference type="InterPro" id="IPR050832">
    <property type="entry name" value="Bact_Acetyltransf"/>
</dbReference>
<dbReference type="EMBL" id="JACYNN010000008">
    <property type="protein sequence ID" value="MBD8107341.1"/>
    <property type="molecule type" value="Genomic_DNA"/>
</dbReference>
<dbReference type="EMBL" id="QGAC01000015">
    <property type="protein sequence ID" value="TKJ88187.1"/>
    <property type="molecule type" value="Genomic_DNA"/>
</dbReference>
<evidence type="ECO:0000256" key="1">
    <source>
        <dbReference type="ARBA" id="ARBA00022679"/>
    </source>
</evidence>
<organism evidence="5 6">
    <name type="scientific">Erwinia persicina</name>
    <dbReference type="NCBI Taxonomy" id="55211"/>
    <lineage>
        <taxon>Bacteria</taxon>
        <taxon>Pseudomonadati</taxon>
        <taxon>Pseudomonadota</taxon>
        <taxon>Gammaproteobacteria</taxon>
        <taxon>Enterobacterales</taxon>
        <taxon>Erwiniaceae</taxon>
        <taxon>Erwinia</taxon>
    </lineage>
</organism>
<dbReference type="CDD" id="cd04301">
    <property type="entry name" value="NAT_SF"/>
    <property type="match status" value="1"/>
</dbReference>
<evidence type="ECO:0000256" key="2">
    <source>
        <dbReference type="ARBA" id="ARBA00023315"/>
    </source>
</evidence>
<evidence type="ECO:0000313" key="6">
    <source>
        <dbReference type="Proteomes" id="UP000306393"/>
    </source>
</evidence>
<dbReference type="Proteomes" id="UP000306393">
    <property type="component" value="Unassembled WGS sequence"/>
</dbReference>
<dbReference type="AlphaFoldDB" id="A0A4V5U8Z5"/>
<reference evidence="5 6" key="1">
    <citation type="journal article" date="2019" name="Sci. Rep.">
        <title>Differences in resource use lead to coexistence of seed-transmitted microbial populations.</title>
        <authorList>
            <person name="Torres-Cortes G."/>
            <person name="Garcia B.J."/>
            <person name="Compant S."/>
            <person name="Rezki S."/>
            <person name="Jones P."/>
            <person name="Preveaux A."/>
            <person name="Briand M."/>
            <person name="Roulet A."/>
            <person name="Bouchez O."/>
            <person name="Jacobson D."/>
            <person name="Barret M."/>
        </authorList>
    </citation>
    <scope>NUCLEOTIDE SEQUENCE [LARGE SCALE GENOMIC DNA]</scope>
    <source>
        <strain evidence="5 6">CFBP13511</strain>
    </source>
</reference>
<evidence type="ECO:0000259" key="3">
    <source>
        <dbReference type="PROSITE" id="PS51186"/>
    </source>
</evidence>
<name>A0A4V5U8Z5_9GAMM</name>
<dbReference type="OrthoDB" id="3389160at2"/>